<dbReference type="Gene3D" id="1.10.238.10">
    <property type="entry name" value="EF-hand"/>
    <property type="match status" value="1"/>
</dbReference>
<dbReference type="RefSeq" id="XP_013419098.1">
    <property type="nucleotide sequence ID" value="XM_013563644.2"/>
</dbReference>
<dbReference type="PANTHER" id="PTHR23050">
    <property type="entry name" value="CALCIUM BINDING PROTEIN"/>
    <property type="match status" value="1"/>
</dbReference>
<feature type="domain" description="EF-hand" evidence="3">
    <location>
        <begin position="83"/>
        <end position="109"/>
    </location>
</feature>
<reference evidence="5" key="1">
    <citation type="submission" date="2025-08" db="UniProtKB">
        <authorList>
            <consortium name="RefSeq"/>
        </authorList>
    </citation>
    <scope>IDENTIFICATION</scope>
    <source>
        <tissue evidence="5">Gonads</tissue>
    </source>
</reference>
<dbReference type="InterPro" id="IPR011992">
    <property type="entry name" value="EF-hand-dom_pair"/>
</dbReference>
<dbReference type="AlphaFoldDB" id="A0A1S3K902"/>
<proteinExistence type="predicted"/>
<dbReference type="InterPro" id="IPR002048">
    <property type="entry name" value="EF_hand_dom"/>
</dbReference>
<dbReference type="SUPFAM" id="SSF47473">
    <property type="entry name" value="EF-hand"/>
    <property type="match status" value="1"/>
</dbReference>
<dbReference type="SMART" id="SM00054">
    <property type="entry name" value="EFh"/>
    <property type="match status" value="2"/>
</dbReference>
<evidence type="ECO:0000256" key="2">
    <source>
        <dbReference type="ARBA" id="ARBA00022837"/>
    </source>
</evidence>
<gene>
    <name evidence="5" type="primary">LOC106179854</name>
</gene>
<keyword evidence="1" id="KW-0677">Repeat</keyword>
<dbReference type="KEGG" id="lak:106179854"/>
<evidence type="ECO:0000313" key="4">
    <source>
        <dbReference type="Proteomes" id="UP000085678"/>
    </source>
</evidence>
<dbReference type="PROSITE" id="PS50222">
    <property type="entry name" value="EF_HAND_2"/>
    <property type="match status" value="2"/>
</dbReference>
<dbReference type="InterPro" id="IPR050145">
    <property type="entry name" value="Centrin_CML-like"/>
</dbReference>
<dbReference type="InParanoid" id="A0A1S3K902"/>
<dbReference type="InterPro" id="IPR018247">
    <property type="entry name" value="EF_Hand_1_Ca_BS"/>
</dbReference>
<dbReference type="GO" id="GO:0005509">
    <property type="term" value="F:calcium ion binding"/>
    <property type="evidence" value="ECO:0007669"/>
    <property type="project" value="InterPro"/>
</dbReference>
<accession>A0A1S3K902</accession>
<evidence type="ECO:0000313" key="5">
    <source>
        <dbReference type="RefSeq" id="XP_013419098.1"/>
    </source>
</evidence>
<dbReference type="GeneID" id="106179854"/>
<name>A0A1S3K902_LINAN</name>
<dbReference type="Pfam" id="PF13202">
    <property type="entry name" value="EF-hand_5"/>
    <property type="match status" value="1"/>
</dbReference>
<protein>
    <submittedName>
        <fullName evidence="5">Calmodulin-like protein 3</fullName>
    </submittedName>
</protein>
<dbReference type="PROSITE" id="PS00018">
    <property type="entry name" value="EF_HAND_1"/>
    <property type="match status" value="1"/>
</dbReference>
<sequence>MPQRKLPKEVQAMFDKYTQKNIRRLKKEQAITMLTTEFGLTAEQAENMFKTFDSDGNGSLSMWEFQQFYTIVGSSVGELLAKFNEMDKDGSGAIDPEEARAGFKSLMTKTGRNLTEKEVDFFIKTTSSEDGQVDIGKFGHLLYRLKFFEGAPSETQKLKKAAKEAEEEEAKA</sequence>
<dbReference type="Pfam" id="PF13405">
    <property type="entry name" value="EF-hand_6"/>
    <property type="match status" value="1"/>
</dbReference>
<keyword evidence="2" id="KW-0106">Calcium</keyword>
<dbReference type="OrthoDB" id="427950at2759"/>
<evidence type="ECO:0000259" key="3">
    <source>
        <dbReference type="PROSITE" id="PS50222"/>
    </source>
</evidence>
<dbReference type="STRING" id="7574.A0A1S3K902"/>
<evidence type="ECO:0000256" key="1">
    <source>
        <dbReference type="ARBA" id="ARBA00022737"/>
    </source>
</evidence>
<feature type="domain" description="EF-hand" evidence="3">
    <location>
        <begin position="40"/>
        <end position="75"/>
    </location>
</feature>
<organism evidence="4 5">
    <name type="scientific">Lingula anatina</name>
    <name type="common">Brachiopod</name>
    <name type="synonym">Lingula unguis</name>
    <dbReference type="NCBI Taxonomy" id="7574"/>
    <lineage>
        <taxon>Eukaryota</taxon>
        <taxon>Metazoa</taxon>
        <taxon>Spiralia</taxon>
        <taxon>Lophotrochozoa</taxon>
        <taxon>Brachiopoda</taxon>
        <taxon>Linguliformea</taxon>
        <taxon>Lingulata</taxon>
        <taxon>Lingulida</taxon>
        <taxon>Linguloidea</taxon>
        <taxon>Lingulidae</taxon>
        <taxon>Lingula</taxon>
    </lineage>
</organism>
<dbReference type="CDD" id="cd00051">
    <property type="entry name" value="EFh"/>
    <property type="match status" value="1"/>
</dbReference>
<dbReference type="Proteomes" id="UP000085678">
    <property type="component" value="Unplaced"/>
</dbReference>
<keyword evidence="4" id="KW-1185">Reference proteome</keyword>